<proteinExistence type="predicted"/>
<protein>
    <recommendedName>
        <fullName evidence="4">Transmembrane protein</fullName>
    </recommendedName>
</protein>
<feature type="chain" id="PRO_5045167201" description="Transmembrane protein" evidence="1">
    <location>
        <begin position="26"/>
        <end position="108"/>
    </location>
</feature>
<evidence type="ECO:0008006" key="4">
    <source>
        <dbReference type="Google" id="ProtNLM"/>
    </source>
</evidence>
<dbReference type="EMBL" id="JAGGKV010000028">
    <property type="protein sequence ID" value="MBP1967031.1"/>
    <property type="molecule type" value="Genomic_DNA"/>
</dbReference>
<evidence type="ECO:0000256" key="1">
    <source>
        <dbReference type="SAM" id="SignalP"/>
    </source>
</evidence>
<evidence type="ECO:0000313" key="2">
    <source>
        <dbReference type="EMBL" id="MBP1967031.1"/>
    </source>
</evidence>
<reference evidence="2 3" key="1">
    <citation type="submission" date="2021-03" db="EMBL/GenBank/DDBJ databases">
        <title>Genomic Encyclopedia of Type Strains, Phase IV (KMG-IV): sequencing the most valuable type-strain genomes for metagenomic binning, comparative biology and taxonomic classification.</title>
        <authorList>
            <person name="Goeker M."/>
        </authorList>
    </citation>
    <scope>NUCLEOTIDE SEQUENCE [LARGE SCALE GENOMIC DNA]</scope>
    <source>
        <strain evidence="2 3">DSM 24950</strain>
    </source>
</reference>
<gene>
    <name evidence="2" type="ORF">J2Z65_006295</name>
</gene>
<accession>A0ABS4I977</accession>
<keyword evidence="1" id="KW-0732">Signal</keyword>
<sequence>MLAAKKPAFIILLIITLIFPTPAFASTVAKSEDNSFFKLFQSYYSGNKYDKFDKHNEYDKEDKYDKNESNVCLGYSPDKGHDDGSKDDHYWGFWYNFCKEFLDKPICY</sequence>
<keyword evidence="3" id="KW-1185">Reference proteome</keyword>
<evidence type="ECO:0000313" key="3">
    <source>
        <dbReference type="Proteomes" id="UP001519344"/>
    </source>
</evidence>
<organism evidence="2 3">
    <name type="scientific">Paenibacillus aceris</name>
    <dbReference type="NCBI Taxonomy" id="869555"/>
    <lineage>
        <taxon>Bacteria</taxon>
        <taxon>Bacillati</taxon>
        <taxon>Bacillota</taxon>
        <taxon>Bacilli</taxon>
        <taxon>Bacillales</taxon>
        <taxon>Paenibacillaceae</taxon>
        <taxon>Paenibacillus</taxon>
    </lineage>
</organism>
<comment type="caution">
    <text evidence="2">The sequence shown here is derived from an EMBL/GenBank/DDBJ whole genome shotgun (WGS) entry which is preliminary data.</text>
</comment>
<dbReference type="RefSeq" id="WP_167052000.1">
    <property type="nucleotide sequence ID" value="NZ_JAAOZR010000001.1"/>
</dbReference>
<dbReference type="Proteomes" id="UP001519344">
    <property type="component" value="Unassembled WGS sequence"/>
</dbReference>
<feature type="signal peptide" evidence="1">
    <location>
        <begin position="1"/>
        <end position="25"/>
    </location>
</feature>
<name>A0ABS4I977_9BACL</name>